<evidence type="ECO:0000256" key="4">
    <source>
        <dbReference type="ARBA" id="ARBA00022692"/>
    </source>
</evidence>
<evidence type="ECO:0000256" key="3">
    <source>
        <dbReference type="ARBA" id="ARBA00022475"/>
    </source>
</evidence>
<keyword evidence="4 12" id="KW-0812">Transmembrane</keyword>
<evidence type="ECO:0000256" key="6">
    <source>
        <dbReference type="ARBA" id="ARBA00023040"/>
    </source>
</evidence>
<evidence type="ECO:0000256" key="7">
    <source>
        <dbReference type="ARBA" id="ARBA00023136"/>
    </source>
</evidence>
<evidence type="ECO:0000256" key="9">
    <source>
        <dbReference type="ARBA" id="ARBA00023180"/>
    </source>
</evidence>
<feature type="region of interest" description="Disordered" evidence="11">
    <location>
        <begin position="248"/>
        <end position="270"/>
    </location>
</feature>
<proteinExistence type="inferred from homology"/>
<dbReference type="Pfam" id="PF00001">
    <property type="entry name" value="7tm_1"/>
    <property type="match status" value="1"/>
</dbReference>
<feature type="compositionally biased region" description="Basic and acidic residues" evidence="11">
    <location>
        <begin position="258"/>
        <end position="270"/>
    </location>
</feature>
<feature type="transmembrane region" description="Helical" evidence="12">
    <location>
        <begin position="128"/>
        <end position="148"/>
    </location>
</feature>
<evidence type="ECO:0000256" key="8">
    <source>
        <dbReference type="ARBA" id="ARBA00023170"/>
    </source>
</evidence>
<keyword evidence="7 12" id="KW-0472">Membrane</keyword>
<dbReference type="PROSITE" id="PS50262">
    <property type="entry name" value="G_PROTEIN_RECEP_F1_2"/>
    <property type="match status" value="1"/>
</dbReference>
<comment type="subcellular location">
    <subcellularLocation>
        <location evidence="1">Cell membrane</location>
        <topology evidence="1">Multi-pass membrane protein</topology>
    </subcellularLocation>
</comment>
<dbReference type="PANTHER" id="PTHR24248:SF174">
    <property type="entry name" value="TYRAMINE_OCTOPAMINE RECEPTOR"/>
    <property type="match status" value="1"/>
</dbReference>
<dbReference type="AlphaFoldDB" id="A0A7R8YWN1"/>
<evidence type="ECO:0000256" key="2">
    <source>
        <dbReference type="ARBA" id="ARBA00010663"/>
    </source>
</evidence>
<dbReference type="InterPro" id="IPR000276">
    <property type="entry name" value="GPCR_Rhodpsn"/>
</dbReference>
<keyword evidence="8" id="KW-0675">Receptor</keyword>
<dbReference type="OrthoDB" id="6358729at2759"/>
<keyword evidence="5 12" id="KW-1133">Transmembrane helix</keyword>
<keyword evidence="6" id="KW-0297">G-protein coupled receptor</keyword>
<feature type="transmembrane region" description="Helical" evidence="12">
    <location>
        <begin position="160"/>
        <end position="183"/>
    </location>
</feature>
<accession>A0A7R8YWN1</accession>
<dbReference type="InParanoid" id="A0A7R8YWN1"/>
<comment type="similarity">
    <text evidence="2">Belongs to the G-protein coupled receptor 1 family.</text>
</comment>
<gene>
    <name evidence="14" type="ORF">HERILL_LOCUS7858</name>
</gene>
<dbReference type="Gene3D" id="1.20.1070.10">
    <property type="entry name" value="Rhodopsin 7-helix transmembrane proteins"/>
    <property type="match status" value="1"/>
</dbReference>
<evidence type="ECO:0000256" key="12">
    <source>
        <dbReference type="SAM" id="Phobius"/>
    </source>
</evidence>
<evidence type="ECO:0000259" key="13">
    <source>
        <dbReference type="PROSITE" id="PS50262"/>
    </source>
</evidence>
<sequence length="270" mass="30287">MHRGRSNKSQKLAATKTDSIMTNSTTTGGSVKESTTSRKPVNRSMSSSGVFCKLKQQKDENSIILSYPFTRPNPNEDASSSLTLNEEPAANASSTLLLSSKIKKNGSSKRGPKFQVRRFRMETKAAKTLAIIVGGFIICWLPFFSMYLVRAFCPDCIQPLLFSVLFWLGYCNSAINPVIYALFSNEFRIAFKRILFRCVCTRSAFRAAENFQMVAARACLVPINFHQTISDCNQHETDDFDWQLLPPSPLTKNQNRAKAKERVGSDKRNA</sequence>
<feature type="compositionally biased region" description="Polar residues" evidence="11">
    <location>
        <begin position="9"/>
        <end position="49"/>
    </location>
</feature>
<evidence type="ECO:0000313" key="15">
    <source>
        <dbReference type="Proteomes" id="UP000594454"/>
    </source>
</evidence>
<feature type="domain" description="G-protein coupled receptors family 1 profile" evidence="13">
    <location>
        <begin position="96"/>
        <end position="180"/>
    </location>
</feature>
<keyword evidence="15" id="KW-1185">Reference proteome</keyword>
<evidence type="ECO:0000313" key="14">
    <source>
        <dbReference type="EMBL" id="CAD7084990.1"/>
    </source>
</evidence>
<dbReference type="SUPFAM" id="SSF81321">
    <property type="entry name" value="Family A G protein-coupled receptor-like"/>
    <property type="match status" value="1"/>
</dbReference>
<dbReference type="PANTHER" id="PTHR24248">
    <property type="entry name" value="ADRENERGIC RECEPTOR-RELATED G-PROTEIN COUPLED RECEPTOR"/>
    <property type="match status" value="1"/>
</dbReference>
<evidence type="ECO:0000256" key="1">
    <source>
        <dbReference type="ARBA" id="ARBA00004651"/>
    </source>
</evidence>
<protein>
    <recommendedName>
        <fullName evidence="13">G-protein coupled receptors family 1 profile domain-containing protein</fullName>
    </recommendedName>
</protein>
<evidence type="ECO:0000256" key="11">
    <source>
        <dbReference type="SAM" id="MobiDB-lite"/>
    </source>
</evidence>
<dbReference type="EMBL" id="LR899011">
    <property type="protein sequence ID" value="CAD7084990.1"/>
    <property type="molecule type" value="Genomic_DNA"/>
</dbReference>
<name>A0A7R8YWN1_HERIL</name>
<keyword evidence="10" id="KW-0807">Transducer</keyword>
<feature type="region of interest" description="Disordered" evidence="11">
    <location>
        <begin position="1"/>
        <end position="50"/>
    </location>
</feature>
<reference evidence="14 15" key="1">
    <citation type="submission" date="2020-11" db="EMBL/GenBank/DDBJ databases">
        <authorList>
            <person name="Wallbank WR R."/>
            <person name="Pardo Diaz C."/>
            <person name="Kozak K."/>
            <person name="Martin S."/>
            <person name="Jiggins C."/>
            <person name="Moest M."/>
            <person name="Warren A I."/>
            <person name="Generalovic N T."/>
            <person name="Byers J.R.P. K."/>
            <person name="Montejo-Kovacevich G."/>
            <person name="Yen C E."/>
        </authorList>
    </citation>
    <scope>NUCLEOTIDE SEQUENCE [LARGE SCALE GENOMIC DNA]</scope>
</reference>
<dbReference type="GO" id="GO:0004930">
    <property type="term" value="F:G protein-coupled receptor activity"/>
    <property type="evidence" value="ECO:0007669"/>
    <property type="project" value="UniProtKB-KW"/>
</dbReference>
<dbReference type="InterPro" id="IPR017452">
    <property type="entry name" value="GPCR_Rhodpsn_7TM"/>
</dbReference>
<keyword evidence="9" id="KW-0325">Glycoprotein</keyword>
<organism evidence="14 15">
    <name type="scientific">Hermetia illucens</name>
    <name type="common">Black soldier fly</name>
    <dbReference type="NCBI Taxonomy" id="343691"/>
    <lineage>
        <taxon>Eukaryota</taxon>
        <taxon>Metazoa</taxon>
        <taxon>Ecdysozoa</taxon>
        <taxon>Arthropoda</taxon>
        <taxon>Hexapoda</taxon>
        <taxon>Insecta</taxon>
        <taxon>Pterygota</taxon>
        <taxon>Neoptera</taxon>
        <taxon>Endopterygota</taxon>
        <taxon>Diptera</taxon>
        <taxon>Brachycera</taxon>
        <taxon>Stratiomyomorpha</taxon>
        <taxon>Stratiomyidae</taxon>
        <taxon>Hermetiinae</taxon>
        <taxon>Hermetia</taxon>
    </lineage>
</organism>
<keyword evidence="3" id="KW-1003">Cell membrane</keyword>
<evidence type="ECO:0000256" key="10">
    <source>
        <dbReference type="ARBA" id="ARBA00023224"/>
    </source>
</evidence>
<dbReference type="Proteomes" id="UP000594454">
    <property type="component" value="Chromosome 3"/>
</dbReference>
<dbReference type="GO" id="GO:0005886">
    <property type="term" value="C:plasma membrane"/>
    <property type="evidence" value="ECO:0007669"/>
    <property type="project" value="UniProtKB-SubCell"/>
</dbReference>
<dbReference type="PRINTS" id="PR00237">
    <property type="entry name" value="GPCRRHODOPSN"/>
</dbReference>
<evidence type="ECO:0000256" key="5">
    <source>
        <dbReference type="ARBA" id="ARBA00022989"/>
    </source>
</evidence>